<gene>
    <name evidence="1" type="ORF">M408DRAFT_21603</name>
</gene>
<protein>
    <submittedName>
        <fullName evidence="1">Uncharacterized protein</fullName>
    </submittedName>
</protein>
<reference evidence="2" key="2">
    <citation type="submission" date="2015-01" db="EMBL/GenBank/DDBJ databases">
        <title>Evolutionary Origins and Diversification of the Mycorrhizal Mutualists.</title>
        <authorList>
            <consortium name="DOE Joint Genome Institute"/>
            <consortium name="Mycorrhizal Genomics Consortium"/>
            <person name="Kohler A."/>
            <person name="Kuo A."/>
            <person name="Nagy L.G."/>
            <person name="Floudas D."/>
            <person name="Copeland A."/>
            <person name="Barry K.W."/>
            <person name="Cichocki N."/>
            <person name="Veneault-Fourrey C."/>
            <person name="LaButti K."/>
            <person name="Lindquist E.A."/>
            <person name="Lipzen A."/>
            <person name="Lundell T."/>
            <person name="Morin E."/>
            <person name="Murat C."/>
            <person name="Riley R."/>
            <person name="Ohm R."/>
            <person name="Sun H."/>
            <person name="Tunlid A."/>
            <person name="Henrissat B."/>
            <person name="Grigoriev I.V."/>
            <person name="Hibbett D.S."/>
            <person name="Martin F."/>
        </authorList>
    </citation>
    <scope>NUCLEOTIDE SEQUENCE [LARGE SCALE GENOMIC DNA]</scope>
    <source>
        <strain evidence="2">MAFF 305830</strain>
    </source>
</reference>
<dbReference type="EMBL" id="KN824283">
    <property type="protein sequence ID" value="KIM30756.1"/>
    <property type="molecule type" value="Genomic_DNA"/>
</dbReference>
<dbReference type="AlphaFoldDB" id="A0A0C3BH13"/>
<reference evidence="1 2" key="1">
    <citation type="submission" date="2014-04" db="EMBL/GenBank/DDBJ databases">
        <authorList>
            <consortium name="DOE Joint Genome Institute"/>
            <person name="Kuo A."/>
            <person name="Zuccaro A."/>
            <person name="Kohler A."/>
            <person name="Nagy L.G."/>
            <person name="Floudas D."/>
            <person name="Copeland A."/>
            <person name="Barry K.W."/>
            <person name="Cichocki N."/>
            <person name="Veneault-Fourrey C."/>
            <person name="LaButti K."/>
            <person name="Lindquist E.A."/>
            <person name="Lipzen A."/>
            <person name="Lundell T."/>
            <person name="Morin E."/>
            <person name="Murat C."/>
            <person name="Sun H."/>
            <person name="Tunlid A."/>
            <person name="Henrissat B."/>
            <person name="Grigoriev I.V."/>
            <person name="Hibbett D.S."/>
            <person name="Martin F."/>
            <person name="Nordberg H.P."/>
            <person name="Cantor M.N."/>
            <person name="Hua S.X."/>
        </authorList>
    </citation>
    <scope>NUCLEOTIDE SEQUENCE [LARGE SCALE GENOMIC DNA]</scope>
    <source>
        <strain evidence="1 2">MAFF 305830</strain>
    </source>
</reference>
<keyword evidence="2" id="KW-1185">Reference proteome</keyword>
<proteinExistence type="predicted"/>
<evidence type="ECO:0000313" key="2">
    <source>
        <dbReference type="Proteomes" id="UP000054097"/>
    </source>
</evidence>
<accession>A0A0C3BH13</accession>
<dbReference type="Proteomes" id="UP000054097">
    <property type="component" value="Unassembled WGS sequence"/>
</dbReference>
<dbReference type="HOGENOM" id="CLU_2575351_0_0_1"/>
<name>A0A0C3BH13_SERVB</name>
<sequence>MSQAEQLAELLNAVKDVYHSRLLSGVAITLAVYDWLISFAGVAMDSAESPILLYPYYHTPWNPAMYIPAIRSERTPYKIRE</sequence>
<evidence type="ECO:0000313" key="1">
    <source>
        <dbReference type="EMBL" id="KIM30756.1"/>
    </source>
</evidence>
<organism evidence="1 2">
    <name type="scientific">Serendipita vermifera MAFF 305830</name>
    <dbReference type="NCBI Taxonomy" id="933852"/>
    <lineage>
        <taxon>Eukaryota</taxon>
        <taxon>Fungi</taxon>
        <taxon>Dikarya</taxon>
        <taxon>Basidiomycota</taxon>
        <taxon>Agaricomycotina</taxon>
        <taxon>Agaricomycetes</taxon>
        <taxon>Sebacinales</taxon>
        <taxon>Serendipitaceae</taxon>
        <taxon>Serendipita</taxon>
    </lineage>
</organism>